<feature type="region of interest" description="Disordered" evidence="1">
    <location>
        <begin position="673"/>
        <end position="701"/>
    </location>
</feature>
<evidence type="ECO:0000313" key="2">
    <source>
        <dbReference type="EMBL" id="KAJ8302878.1"/>
    </source>
</evidence>
<dbReference type="InterPro" id="IPR036322">
    <property type="entry name" value="WD40_repeat_dom_sf"/>
</dbReference>
<dbReference type="EMBL" id="JARBDR010000917">
    <property type="protein sequence ID" value="KAJ8302878.1"/>
    <property type="molecule type" value="Genomic_DNA"/>
</dbReference>
<dbReference type="PANTHER" id="PTHR44099">
    <property type="entry name" value="RABCONNECTIN-3B, ISOFORM A"/>
    <property type="match status" value="1"/>
</dbReference>
<keyword evidence="3" id="KW-1185">Reference proteome</keyword>
<gene>
    <name evidence="2" type="ORF">KUTeg_019274</name>
</gene>
<feature type="compositionally biased region" description="Low complexity" evidence="1">
    <location>
        <begin position="374"/>
        <end position="392"/>
    </location>
</feature>
<reference evidence="2 3" key="1">
    <citation type="submission" date="2022-12" db="EMBL/GenBank/DDBJ databases">
        <title>Chromosome-level genome of Tegillarca granosa.</title>
        <authorList>
            <person name="Kim J."/>
        </authorList>
    </citation>
    <scope>NUCLEOTIDE SEQUENCE [LARGE SCALE GENOMIC DNA]</scope>
    <source>
        <strain evidence="2">Teg-2019</strain>
        <tissue evidence="2">Adductor muscle</tissue>
    </source>
</reference>
<evidence type="ECO:0000256" key="1">
    <source>
        <dbReference type="SAM" id="MobiDB-lite"/>
    </source>
</evidence>
<dbReference type="InterPro" id="IPR001680">
    <property type="entry name" value="WD40_rpt"/>
</dbReference>
<feature type="region of interest" description="Disordered" evidence="1">
    <location>
        <begin position="510"/>
        <end position="535"/>
    </location>
</feature>
<dbReference type="InterPro" id="IPR015943">
    <property type="entry name" value="WD40/YVTN_repeat-like_dom_sf"/>
</dbReference>
<comment type="caution">
    <text evidence="2">The sequence shown here is derived from an EMBL/GenBank/DDBJ whole genome shotgun (WGS) entry which is preliminary data.</text>
</comment>
<dbReference type="InterPro" id="IPR049916">
    <property type="entry name" value="WDR72-like"/>
</dbReference>
<protein>
    <submittedName>
        <fullName evidence="2">Uncharacterized protein</fullName>
    </submittedName>
</protein>
<name>A0ABQ9EI06_TEGGR</name>
<sequence>MMSKHVASTKIKGFMMPVTLLCCVRNQIVVASVGLEEISSAWRKSLSGVMRAKVICTSYQQIFLGAKYWKEVLTSNLPNTSSTSQAANPENPEYHRHGHQPSAPHAYYILDMYSESSLACSPAMTYHIGMGDKPAKLLLRGDSEGQVVLWALPEVSERQMTLVRQESFDRLPALPPRYSTTLQNVWDSLYAGPSGIIDGLCDVEGHPLHITATIYIPSQGHLDRVVHGLTAEEILNNCDENAAPTDALINPNITLAQAFKRRNLATFKNLAQQKLQQPGPGIQQPGIMGMMRPDLIKPQAYPMYIQGIRTNTRDPDAHIIFFDTESLIDEYSTMSPGELEAKGFIGFIPEPPSDEAGSKVTEKVETGMMSSPVQGRQSPRHSPSQSRKSSGPVPVNSNLTMETAQLFMSCLHAWGLDPDLDKLCINKLGLLKPKCPISFGLISRSGHMSLMLPGWHKRVCKEEMASSPDPAAGKITLMQQARSASYHQLEDMNKPATLIAQRGSASCLADYTDSDNELEPSTHKSPSENKSQNRIAKESKALEEMKLFSTKARWQISRAVTTQHLLSLISTANTLMSMGHASFAMRRPSKRTKSKKFMSNHGLLVSETNDSSEGGSEDETDMLILQQSQIKQGWSLLAALHCVLLPEMVGSSQIQSPQLEMLARRWQDRCLEKADDEEEDEEDDPMMAGDSPVHKTSSTFESRRKQATAIVMLGVIGAEFGHEIEPITTHILEQLDLMTFGLPLSPVADACRTARHALSLIATARPPALIITMAKEVARFHAMEQATHSQHLQPHNSVLVRGRHEILRVIELLVEKMPNDVADHLVEMITAHSGPVIAVSVSSDGKYLATYSHADNKLKFWQTASSSLFGIGSQQTKCVKQIPTPPCQVTNLTNLLKLVRLVWIDNKTIIMLTVDGKEQKYTV</sequence>
<dbReference type="SUPFAM" id="SSF50978">
    <property type="entry name" value="WD40 repeat-like"/>
    <property type="match status" value="1"/>
</dbReference>
<feature type="compositionally biased region" description="Acidic residues" evidence="1">
    <location>
        <begin position="674"/>
        <end position="685"/>
    </location>
</feature>
<dbReference type="PANTHER" id="PTHR44099:SF4">
    <property type="entry name" value="RABCONNECTIN-3B, ISOFORM A"/>
    <property type="match status" value="1"/>
</dbReference>
<feature type="region of interest" description="Disordered" evidence="1">
    <location>
        <begin position="367"/>
        <end position="397"/>
    </location>
</feature>
<proteinExistence type="predicted"/>
<accession>A0ABQ9EI06</accession>
<feature type="region of interest" description="Disordered" evidence="1">
    <location>
        <begin position="79"/>
        <end position="100"/>
    </location>
</feature>
<organism evidence="2 3">
    <name type="scientific">Tegillarca granosa</name>
    <name type="common">Malaysian cockle</name>
    <name type="synonym">Anadara granosa</name>
    <dbReference type="NCBI Taxonomy" id="220873"/>
    <lineage>
        <taxon>Eukaryota</taxon>
        <taxon>Metazoa</taxon>
        <taxon>Spiralia</taxon>
        <taxon>Lophotrochozoa</taxon>
        <taxon>Mollusca</taxon>
        <taxon>Bivalvia</taxon>
        <taxon>Autobranchia</taxon>
        <taxon>Pteriomorphia</taxon>
        <taxon>Arcoida</taxon>
        <taxon>Arcoidea</taxon>
        <taxon>Arcidae</taxon>
        <taxon>Tegillarca</taxon>
    </lineage>
</organism>
<dbReference type="Proteomes" id="UP001217089">
    <property type="component" value="Unassembled WGS sequence"/>
</dbReference>
<dbReference type="Gene3D" id="2.130.10.10">
    <property type="entry name" value="YVTN repeat-like/Quinoprotein amine dehydrogenase"/>
    <property type="match status" value="1"/>
</dbReference>
<evidence type="ECO:0000313" key="3">
    <source>
        <dbReference type="Proteomes" id="UP001217089"/>
    </source>
</evidence>
<dbReference type="SMART" id="SM00320">
    <property type="entry name" value="WD40"/>
    <property type="match status" value="1"/>
</dbReference>